<evidence type="ECO:0000313" key="5">
    <source>
        <dbReference type="Proteomes" id="UP001454036"/>
    </source>
</evidence>
<sequence>MEEIGELHLVMFPWLAFGHMIPYLDLSKLLAQKGHKISFVSTPRNIDRLPNLSSLIQFVKLPLPHVDNLPDNAECTIDLPIDQVKYLKIAFDGLEEALVKFLQDSSPDWVIHDFAPYWLAPTASKLNISTAHFSAFAPPALGFLGPIQELKGVDMVRTKPEDCTVKPKWVTFESSVAFRLYEILQVFDHTMVEVDDNVSDIFRTGVVLENVDLVIVRGCSDFEPEWLKLFEELYKKPVIPVGQLSPSTFDSDDGNSAKDDAWKESKDWLDRQTRGSVVFVGFGSEVKLTQDQLSAIALGIELSGLPFFFVLKTRRGETDDEGIELPKGFQEQTKDRGVVFTSWAPQLKILSHDSVGGYFFHSGWGSVVEAVQFEKPLILLTFVADQGLNARVLEETKMGYSIPRNEVDGSFTSDAWQVYRDKIKEIKDIFCDSAKQDFYLDNLLQHLQAHKRNN</sequence>
<dbReference type="InterPro" id="IPR050481">
    <property type="entry name" value="UDP-glycosyltransf_plant"/>
</dbReference>
<dbReference type="FunFam" id="3.40.50.2000:FF:000037">
    <property type="entry name" value="Glycosyltransferase"/>
    <property type="match status" value="1"/>
</dbReference>
<dbReference type="FunFam" id="3.40.50.2000:FF:000088">
    <property type="entry name" value="Glycosyltransferase"/>
    <property type="match status" value="1"/>
</dbReference>
<reference evidence="4 5" key="1">
    <citation type="submission" date="2024-01" db="EMBL/GenBank/DDBJ databases">
        <title>The complete chloroplast genome sequence of Lithospermum erythrorhizon: insights into the phylogenetic relationship among Boraginaceae species and the maternal lineages of purple gromwells.</title>
        <authorList>
            <person name="Okada T."/>
            <person name="Watanabe K."/>
        </authorList>
    </citation>
    <scope>NUCLEOTIDE SEQUENCE [LARGE SCALE GENOMIC DNA]</scope>
</reference>
<gene>
    <name evidence="4" type="ORF">LIER_39959</name>
</gene>
<dbReference type="SUPFAM" id="SSF53756">
    <property type="entry name" value="UDP-Glycosyltransferase/glycogen phosphorylase"/>
    <property type="match status" value="1"/>
</dbReference>
<protein>
    <submittedName>
        <fullName evidence="4">Glycosyltransferase</fullName>
    </submittedName>
</protein>
<dbReference type="Gene3D" id="3.40.50.2000">
    <property type="entry name" value="Glycogen Phosphorylase B"/>
    <property type="match status" value="2"/>
</dbReference>
<evidence type="ECO:0000313" key="4">
    <source>
        <dbReference type="EMBL" id="GAA0165347.1"/>
    </source>
</evidence>
<dbReference type="CDD" id="cd03784">
    <property type="entry name" value="GT1_Gtf-like"/>
    <property type="match status" value="1"/>
</dbReference>
<keyword evidence="3" id="KW-0808">Transferase</keyword>
<dbReference type="GO" id="GO:0035251">
    <property type="term" value="F:UDP-glucosyltransferase activity"/>
    <property type="evidence" value="ECO:0007669"/>
    <property type="project" value="InterPro"/>
</dbReference>
<comment type="similarity">
    <text evidence="1">Belongs to the UDP-glycosyltransferase family.</text>
</comment>
<dbReference type="Pfam" id="PF00201">
    <property type="entry name" value="UDPGT"/>
    <property type="match status" value="1"/>
</dbReference>
<evidence type="ECO:0000256" key="3">
    <source>
        <dbReference type="ARBA" id="ARBA00022679"/>
    </source>
</evidence>
<comment type="caution">
    <text evidence="4">The sequence shown here is derived from an EMBL/GenBank/DDBJ whole genome shotgun (WGS) entry which is preliminary data.</text>
</comment>
<dbReference type="PANTHER" id="PTHR48049">
    <property type="entry name" value="GLYCOSYLTRANSFERASE"/>
    <property type="match status" value="1"/>
</dbReference>
<evidence type="ECO:0000256" key="1">
    <source>
        <dbReference type="ARBA" id="ARBA00009995"/>
    </source>
</evidence>
<proteinExistence type="inferred from homology"/>
<organism evidence="4 5">
    <name type="scientific">Lithospermum erythrorhizon</name>
    <name type="common">Purple gromwell</name>
    <name type="synonym">Lithospermum officinale var. erythrorhizon</name>
    <dbReference type="NCBI Taxonomy" id="34254"/>
    <lineage>
        <taxon>Eukaryota</taxon>
        <taxon>Viridiplantae</taxon>
        <taxon>Streptophyta</taxon>
        <taxon>Embryophyta</taxon>
        <taxon>Tracheophyta</taxon>
        <taxon>Spermatophyta</taxon>
        <taxon>Magnoliopsida</taxon>
        <taxon>eudicotyledons</taxon>
        <taxon>Gunneridae</taxon>
        <taxon>Pentapetalae</taxon>
        <taxon>asterids</taxon>
        <taxon>lamiids</taxon>
        <taxon>Boraginales</taxon>
        <taxon>Boraginaceae</taxon>
        <taxon>Boraginoideae</taxon>
        <taxon>Lithospermeae</taxon>
        <taxon>Lithospermum</taxon>
    </lineage>
</organism>
<keyword evidence="2" id="KW-0328">Glycosyltransferase</keyword>
<dbReference type="PANTHER" id="PTHR48049:SF160">
    <property type="entry name" value="UDP-GLYCOSYLTRANSFERASE 91A1"/>
    <property type="match status" value="1"/>
</dbReference>
<accession>A0AAV3QQV4</accession>
<name>A0AAV3QQV4_LITER</name>
<evidence type="ECO:0000256" key="2">
    <source>
        <dbReference type="ARBA" id="ARBA00022676"/>
    </source>
</evidence>
<dbReference type="AlphaFoldDB" id="A0AAV3QQV4"/>
<keyword evidence="5" id="KW-1185">Reference proteome</keyword>
<dbReference type="EMBL" id="BAABME010022252">
    <property type="protein sequence ID" value="GAA0165347.1"/>
    <property type="molecule type" value="Genomic_DNA"/>
</dbReference>
<dbReference type="InterPro" id="IPR002213">
    <property type="entry name" value="UDP_glucos_trans"/>
</dbReference>
<dbReference type="Proteomes" id="UP001454036">
    <property type="component" value="Unassembled WGS sequence"/>
</dbReference>